<organism evidence="6 7">
    <name type="scientific">Limosilactobacillus fermentum</name>
    <name type="common">Lactobacillus fermentum</name>
    <dbReference type="NCBI Taxonomy" id="1613"/>
    <lineage>
        <taxon>Bacteria</taxon>
        <taxon>Bacillati</taxon>
        <taxon>Bacillota</taxon>
        <taxon>Bacilli</taxon>
        <taxon>Lactobacillales</taxon>
        <taxon>Lactobacillaceae</taxon>
        <taxon>Limosilactobacillus</taxon>
    </lineage>
</organism>
<dbReference type="HAMAP" id="MF_00340">
    <property type="entry name" value="Ribosomal_bL32"/>
    <property type="match status" value="1"/>
</dbReference>
<evidence type="ECO:0000256" key="2">
    <source>
        <dbReference type="ARBA" id="ARBA00022980"/>
    </source>
</evidence>
<dbReference type="InterPro" id="IPR002677">
    <property type="entry name" value="Ribosomal_bL32"/>
</dbReference>
<proteinExistence type="inferred from homology"/>
<dbReference type="Proteomes" id="UP000094714">
    <property type="component" value="Chromosome"/>
</dbReference>
<evidence type="ECO:0000256" key="1">
    <source>
        <dbReference type="ARBA" id="ARBA00008560"/>
    </source>
</evidence>
<keyword evidence="3 5" id="KW-0687">Ribonucleoprotein</keyword>
<dbReference type="PANTHER" id="PTHR35534">
    <property type="entry name" value="50S RIBOSOMAL PROTEIN L32"/>
    <property type="match status" value="1"/>
</dbReference>
<dbReference type="EMBL" id="CP017151">
    <property type="protein sequence ID" value="AOR73787.1"/>
    <property type="molecule type" value="Genomic_DNA"/>
</dbReference>
<comment type="similarity">
    <text evidence="1 5">Belongs to the bacterial ribosomal protein bL32 family.</text>
</comment>
<keyword evidence="2 5" id="KW-0689">Ribosomal protein</keyword>
<dbReference type="Pfam" id="PF01783">
    <property type="entry name" value="Ribosomal_L32p"/>
    <property type="match status" value="1"/>
</dbReference>
<dbReference type="GO" id="GO:0015934">
    <property type="term" value="C:large ribosomal subunit"/>
    <property type="evidence" value="ECO:0007669"/>
    <property type="project" value="InterPro"/>
</dbReference>
<dbReference type="NCBIfam" id="TIGR01031">
    <property type="entry name" value="rpmF_bact"/>
    <property type="match status" value="1"/>
</dbReference>
<dbReference type="PATRIC" id="fig|1613.112.peg.330"/>
<dbReference type="SUPFAM" id="SSF57829">
    <property type="entry name" value="Zn-binding ribosomal proteins"/>
    <property type="match status" value="1"/>
</dbReference>
<sequence>MKIFKEVSYMAVPARKTSKTRKRNRRGHIKLTVPGLAPCPQCGELRKSHMVCPSCGYYDGKQVVENN</sequence>
<dbReference type="AlphaFoldDB" id="A0A1D7ZV92"/>
<protein>
    <recommendedName>
        <fullName evidence="4 5">Large ribosomal subunit protein bL32</fullName>
    </recommendedName>
</protein>
<dbReference type="GO" id="GO:0003735">
    <property type="term" value="F:structural constituent of ribosome"/>
    <property type="evidence" value="ECO:0007669"/>
    <property type="project" value="InterPro"/>
</dbReference>
<dbReference type="InterPro" id="IPR011332">
    <property type="entry name" value="Ribosomal_zn-bd"/>
</dbReference>
<dbReference type="InterPro" id="IPR044957">
    <property type="entry name" value="Ribosomal_bL32_bact"/>
</dbReference>
<accession>A0A1D7ZV92</accession>
<reference evidence="6 7" key="1">
    <citation type="submission" date="2016-09" db="EMBL/GenBank/DDBJ databases">
        <title>Genome Sequence of the Lactobacillus fermentum strain NCC2970 (CNCM I-5068).</title>
        <authorList>
            <person name="Barretto C."/>
            <person name="Ngom-Bru C."/>
            <person name="Genevaz A."/>
            <person name="Fournier C."/>
            <person name="Moine D."/>
            <person name="Kassam M."/>
            <person name="Iltis A."/>
            <person name="Sagory-Zalkind P."/>
            <person name="Faucherand G."/>
            <person name="Descombes P."/>
            <person name="Duboux S."/>
        </authorList>
    </citation>
    <scope>NUCLEOTIDE SEQUENCE [LARGE SCALE GENOMIC DNA]</scope>
    <source>
        <strain evidence="6 7">NCC2970</strain>
    </source>
</reference>
<evidence type="ECO:0000256" key="3">
    <source>
        <dbReference type="ARBA" id="ARBA00023274"/>
    </source>
</evidence>
<gene>
    <name evidence="5 6" type="primary">rpmF</name>
    <name evidence="6" type="ORF">LACFE_CDS0311</name>
</gene>
<evidence type="ECO:0000313" key="7">
    <source>
        <dbReference type="Proteomes" id="UP000094714"/>
    </source>
</evidence>
<evidence type="ECO:0000313" key="6">
    <source>
        <dbReference type="EMBL" id="AOR73787.1"/>
    </source>
</evidence>
<name>A0A1D7ZV92_LIMFE</name>
<dbReference type="GO" id="GO:0006412">
    <property type="term" value="P:translation"/>
    <property type="evidence" value="ECO:0007669"/>
    <property type="project" value="UniProtKB-UniRule"/>
</dbReference>
<evidence type="ECO:0000256" key="5">
    <source>
        <dbReference type="HAMAP-Rule" id="MF_00340"/>
    </source>
</evidence>
<dbReference type="PANTHER" id="PTHR35534:SF1">
    <property type="entry name" value="LARGE RIBOSOMAL SUBUNIT PROTEIN BL32"/>
    <property type="match status" value="1"/>
</dbReference>
<evidence type="ECO:0000256" key="4">
    <source>
        <dbReference type="ARBA" id="ARBA00035178"/>
    </source>
</evidence>